<accession>A0AA88UTA2</accession>
<keyword evidence="3" id="KW-1185">Reference proteome</keyword>
<proteinExistence type="predicted"/>
<feature type="domain" description="25S rRNA (uridine-N(3))-methyltransferase BMT5-like" evidence="1">
    <location>
        <begin position="97"/>
        <end position="164"/>
    </location>
</feature>
<dbReference type="Proteomes" id="UP001187471">
    <property type="component" value="Unassembled WGS sequence"/>
</dbReference>
<evidence type="ECO:0000313" key="2">
    <source>
        <dbReference type="EMBL" id="KAK2986957.1"/>
    </source>
</evidence>
<comment type="caution">
    <text evidence="2">The sequence shown here is derived from an EMBL/GenBank/DDBJ whole genome shotgun (WGS) entry which is preliminary data.</text>
</comment>
<protein>
    <recommendedName>
        <fullName evidence="1">25S rRNA (uridine-N(3))-methyltransferase BMT5-like domain-containing protein</fullName>
    </recommendedName>
</protein>
<reference evidence="2" key="1">
    <citation type="submission" date="2022-12" db="EMBL/GenBank/DDBJ databases">
        <title>Draft genome assemblies for two species of Escallonia (Escalloniales).</title>
        <authorList>
            <person name="Chanderbali A."/>
            <person name="Dervinis C."/>
            <person name="Anghel I."/>
            <person name="Soltis D."/>
            <person name="Soltis P."/>
            <person name="Zapata F."/>
        </authorList>
    </citation>
    <scope>NUCLEOTIDE SEQUENCE</scope>
    <source>
        <strain evidence="2">UCBG92.1500</strain>
        <tissue evidence="2">Leaf</tissue>
    </source>
</reference>
<dbReference type="GO" id="GO:0070475">
    <property type="term" value="P:rRNA base methylation"/>
    <property type="evidence" value="ECO:0007669"/>
    <property type="project" value="InterPro"/>
</dbReference>
<dbReference type="EMBL" id="JAVXUO010001020">
    <property type="protein sequence ID" value="KAK2986957.1"/>
    <property type="molecule type" value="Genomic_DNA"/>
</dbReference>
<dbReference type="GO" id="GO:0005737">
    <property type="term" value="C:cytoplasm"/>
    <property type="evidence" value="ECO:0007669"/>
    <property type="project" value="TreeGrafter"/>
</dbReference>
<sequence length="334" mass="37560">MADVACSCCSTGSGRGGSSCSLKMPAETLGCAALTVVLSEELQIREAALLFQATHLLGLSQTGLPGLKTLFCQAFELQLLCFRKSSDEMECHINSDTMHRSLVHGFFRNASGMLRAYGEIHVNHKTTAPFCHWNIEELAYWNSLILIECVDFRKEDYPGYKNKRGSGSKCDDPFHLGECSTFKFRFSTTARKITTERRSLDLPSKKLQQVQEIPTYVPQQPSSFELRQPFPNSMSCISGCRGSLEFLPIVDISSECSRTFGGYFNHVVGTFGLTDYDVRYYVHEALRLGYERYVAEGPGQSLTGYITILQELQHLSSLRSAWLRRMLLVLDHQL</sequence>
<dbReference type="Pfam" id="PF10354">
    <property type="entry name" value="BMT5-like"/>
    <property type="match status" value="1"/>
</dbReference>
<dbReference type="PANTHER" id="PTHR11538">
    <property type="entry name" value="PHENYLALANYL-TRNA SYNTHETASE"/>
    <property type="match status" value="1"/>
</dbReference>
<evidence type="ECO:0000259" key="1">
    <source>
        <dbReference type="Pfam" id="PF10354"/>
    </source>
</evidence>
<gene>
    <name evidence="2" type="ORF">RJ640_004918</name>
</gene>
<organism evidence="2 3">
    <name type="scientific">Escallonia rubra</name>
    <dbReference type="NCBI Taxonomy" id="112253"/>
    <lineage>
        <taxon>Eukaryota</taxon>
        <taxon>Viridiplantae</taxon>
        <taxon>Streptophyta</taxon>
        <taxon>Embryophyta</taxon>
        <taxon>Tracheophyta</taxon>
        <taxon>Spermatophyta</taxon>
        <taxon>Magnoliopsida</taxon>
        <taxon>eudicotyledons</taxon>
        <taxon>Gunneridae</taxon>
        <taxon>Pentapetalae</taxon>
        <taxon>asterids</taxon>
        <taxon>campanulids</taxon>
        <taxon>Escalloniales</taxon>
        <taxon>Escalloniaceae</taxon>
        <taxon>Escallonia</taxon>
    </lineage>
</organism>
<dbReference type="InterPro" id="IPR019446">
    <property type="entry name" value="BMT5-like"/>
</dbReference>
<dbReference type="GO" id="GO:0070042">
    <property type="term" value="F:rRNA (uridine-N3-)-methyltransferase activity"/>
    <property type="evidence" value="ECO:0007669"/>
    <property type="project" value="InterPro"/>
</dbReference>
<name>A0AA88UTA2_9ASTE</name>
<evidence type="ECO:0000313" key="3">
    <source>
        <dbReference type="Proteomes" id="UP001187471"/>
    </source>
</evidence>
<dbReference type="PANTHER" id="PTHR11538:SF26">
    <property type="entry name" value="FERREDOXIN-FOLD ANTICODON-BINDING DOMAIN-CONTAINING PROTEIN 1"/>
    <property type="match status" value="1"/>
</dbReference>
<dbReference type="AlphaFoldDB" id="A0AA88UTA2"/>